<dbReference type="KEGG" id="amr:AM1_2793"/>
<keyword evidence="2" id="KW-1185">Reference proteome</keyword>
<dbReference type="OrthoDB" id="9821394at2"/>
<proteinExistence type="predicted"/>
<dbReference type="HOGENOM" id="CLU_1514702_0_0_3"/>
<evidence type="ECO:0000313" key="1">
    <source>
        <dbReference type="EMBL" id="ABW27793.1"/>
    </source>
</evidence>
<protein>
    <submittedName>
        <fullName evidence="1">Uncharacterized protein</fullName>
    </submittedName>
</protein>
<sequence length="177" mass="20126">MVSNFLNKNTHASKIAWQLQQSGEALRSTWVNSAQPVPAASPNRNQAKVAPDVRSSLFQTLSTPADMPSLGELIALSCHRLVSYIQLSRFLPIYVKQAWIRQIRVIDLHRWQAGLAIVEELYFDHRCAQTDYRPGHDIFGDNLNQDQDFNAEMTCIEHELNTIEMILKYAEASAEDL</sequence>
<dbReference type="EMBL" id="CP000828">
    <property type="protein sequence ID" value="ABW27793.1"/>
    <property type="molecule type" value="Genomic_DNA"/>
</dbReference>
<accession>B0C9B2</accession>
<dbReference type="STRING" id="329726.AM1_2793"/>
<organism evidence="1 2">
    <name type="scientific">Acaryochloris marina (strain MBIC 11017)</name>
    <dbReference type="NCBI Taxonomy" id="329726"/>
    <lineage>
        <taxon>Bacteria</taxon>
        <taxon>Bacillati</taxon>
        <taxon>Cyanobacteriota</taxon>
        <taxon>Cyanophyceae</taxon>
        <taxon>Acaryochloridales</taxon>
        <taxon>Acaryochloridaceae</taxon>
        <taxon>Acaryochloris</taxon>
    </lineage>
</organism>
<reference evidence="1 2" key="1">
    <citation type="journal article" date="2008" name="Proc. Natl. Acad. Sci. U.S.A.">
        <title>Niche adaptation and genome expansion in the chlorophyll d-producing cyanobacterium Acaryochloris marina.</title>
        <authorList>
            <person name="Swingley W.D."/>
            <person name="Chen M."/>
            <person name="Cheung P.C."/>
            <person name="Conrad A.L."/>
            <person name="Dejesa L.C."/>
            <person name="Hao J."/>
            <person name="Honchak B.M."/>
            <person name="Karbach L.E."/>
            <person name="Kurdoglu A."/>
            <person name="Lahiri S."/>
            <person name="Mastrian S.D."/>
            <person name="Miyashita H."/>
            <person name="Page L."/>
            <person name="Ramakrishna P."/>
            <person name="Satoh S."/>
            <person name="Sattley W.M."/>
            <person name="Shimada Y."/>
            <person name="Taylor H.L."/>
            <person name="Tomo T."/>
            <person name="Tsuchiya T."/>
            <person name="Wang Z.T."/>
            <person name="Raymond J."/>
            <person name="Mimuro M."/>
            <person name="Blankenship R.E."/>
            <person name="Touchman J.W."/>
        </authorList>
    </citation>
    <scope>NUCLEOTIDE SEQUENCE [LARGE SCALE GENOMIC DNA]</scope>
    <source>
        <strain evidence="2">MBIC 11017</strain>
    </source>
</reference>
<gene>
    <name evidence="1" type="ordered locus">AM1_2793</name>
</gene>
<name>B0C9B2_ACAM1</name>
<dbReference type="Proteomes" id="UP000000268">
    <property type="component" value="Chromosome"/>
</dbReference>
<dbReference type="RefSeq" id="WP_012163240.1">
    <property type="nucleotide sequence ID" value="NC_009925.1"/>
</dbReference>
<dbReference type="AlphaFoldDB" id="B0C9B2"/>
<evidence type="ECO:0000313" key="2">
    <source>
        <dbReference type="Proteomes" id="UP000000268"/>
    </source>
</evidence>